<evidence type="ECO:0008006" key="5">
    <source>
        <dbReference type="Google" id="ProtNLM"/>
    </source>
</evidence>
<dbReference type="PRINTS" id="PR01459">
    <property type="entry name" value="KCNQCHANNEL"/>
</dbReference>
<dbReference type="SUPFAM" id="SSF81324">
    <property type="entry name" value="Voltage-gated potassium channels"/>
    <property type="match status" value="1"/>
</dbReference>
<feature type="transmembrane region" description="Helical" evidence="2">
    <location>
        <begin position="73"/>
        <end position="95"/>
    </location>
</feature>
<proteinExistence type="predicted"/>
<dbReference type="GO" id="GO:0005249">
    <property type="term" value="F:voltage-gated potassium channel activity"/>
    <property type="evidence" value="ECO:0007669"/>
    <property type="project" value="InterPro"/>
</dbReference>
<keyword evidence="2" id="KW-0812">Transmembrane</keyword>
<dbReference type="InterPro" id="IPR003937">
    <property type="entry name" value="K_chnl_volt-dep_KCNQ"/>
</dbReference>
<feature type="region of interest" description="Disordered" evidence="1">
    <location>
        <begin position="1"/>
        <end position="25"/>
    </location>
</feature>
<dbReference type="PANTHER" id="PTHR47735">
    <property type="entry name" value="POTASSIUM VOLTAGE-GATED CHANNEL SUBFAMILY KQT MEMBER 4"/>
    <property type="match status" value="1"/>
</dbReference>
<protein>
    <recommendedName>
        <fullName evidence="5">Ion transport domain-containing protein</fullName>
    </recommendedName>
</protein>
<reference evidence="3" key="1">
    <citation type="submission" date="2020-03" db="EMBL/GenBank/DDBJ databases">
        <authorList>
            <person name="Weist P."/>
        </authorList>
    </citation>
    <scope>NUCLEOTIDE SEQUENCE</scope>
</reference>
<dbReference type="GO" id="GO:0008076">
    <property type="term" value="C:voltage-gated potassium channel complex"/>
    <property type="evidence" value="ECO:0007669"/>
    <property type="project" value="TreeGrafter"/>
</dbReference>
<accession>A0A9N7YJ06</accession>
<sequence length="124" mass="14291">MIEIKTPKYKASPSPPGGWTQSRSYPPHRSLCSPAAFIQEKLLDSFLFSLQFILVFGCLVLSVFSTIPAHQEFSSHCLLILEFVMIVVFGLEYIIRIWSSGCCCRYRGWQGRLRFARKPFLCHR</sequence>
<comment type="caution">
    <text evidence="3">The sequence shown here is derived from an EMBL/GenBank/DDBJ whole genome shotgun (WGS) entry which is preliminary data.</text>
</comment>
<dbReference type="Gene3D" id="1.10.287.70">
    <property type="match status" value="1"/>
</dbReference>
<keyword evidence="4" id="KW-1185">Reference proteome</keyword>
<name>A0A9N7YJ06_PLEPL</name>
<organism evidence="3 4">
    <name type="scientific">Pleuronectes platessa</name>
    <name type="common">European plaice</name>
    <dbReference type="NCBI Taxonomy" id="8262"/>
    <lineage>
        <taxon>Eukaryota</taxon>
        <taxon>Metazoa</taxon>
        <taxon>Chordata</taxon>
        <taxon>Craniata</taxon>
        <taxon>Vertebrata</taxon>
        <taxon>Euteleostomi</taxon>
        <taxon>Actinopterygii</taxon>
        <taxon>Neopterygii</taxon>
        <taxon>Teleostei</taxon>
        <taxon>Neoteleostei</taxon>
        <taxon>Acanthomorphata</taxon>
        <taxon>Carangaria</taxon>
        <taxon>Pleuronectiformes</taxon>
        <taxon>Pleuronectoidei</taxon>
        <taxon>Pleuronectidae</taxon>
        <taxon>Pleuronectes</taxon>
    </lineage>
</organism>
<keyword evidence="2" id="KW-0472">Membrane</keyword>
<dbReference type="EMBL" id="CADEAL010000968">
    <property type="protein sequence ID" value="CAB1427413.1"/>
    <property type="molecule type" value="Genomic_DNA"/>
</dbReference>
<gene>
    <name evidence="3" type="ORF">PLEPLA_LOCUS15352</name>
</gene>
<evidence type="ECO:0000256" key="2">
    <source>
        <dbReference type="SAM" id="Phobius"/>
    </source>
</evidence>
<keyword evidence="2" id="KW-1133">Transmembrane helix</keyword>
<evidence type="ECO:0000313" key="3">
    <source>
        <dbReference type="EMBL" id="CAB1427413.1"/>
    </source>
</evidence>
<evidence type="ECO:0000256" key="1">
    <source>
        <dbReference type="SAM" id="MobiDB-lite"/>
    </source>
</evidence>
<dbReference type="AlphaFoldDB" id="A0A9N7YJ06"/>
<feature type="transmembrane region" description="Helical" evidence="2">
    <location>
        <begin position="46"/>
        <end position="67"/>
    </location>
</feature>
<dbReference type="Proteomes" id="UP001153269">
    <property type="component" value="Unassembled WGS sequence"/>
</dbReference>
<dbReference type="PANTHER" id="PTHR47735:SF8">
    <property type="entry name" value="POTASSIUM VOLTAGE-GATED CHANNEL SUBFAMILY KQT MEMBER 5"/>
    <property type="match status" value="1"/>
</dbReference>
<evidence type="ECO:0000313" key="4">
    <source>
        <dbReference type="Proteomes" id="UP001153269"/>
    </source>
</evidence>